<feature type="compositionally biased region" description="Basic and acidic residues" evidence="6">
    <location>
        <begin position="135"/>
        <end position="158"/>
    </location>
</feature>
<accession>A0A3B1CTV5</accession>
<evidence type="ECO:0000256" key="4">
    <source>
        <dbReference type="ARBA" id="ARBA00022980"/>
    </source>
</evidence>
<evidence type="ECO:0000256" key="6">
    <source>
        <dbReference type="SAM" id="MobiDB-lite"/>
    </source>
</evidence>
<dbReference type="InterPro" id="IPR005727">
    <property type="entry name" value="Ribosomal_uL22_bac/chlpt-type"/>
</dbReference>
<sequence length="158" mass="17420">MPEEGLEMEAKAVLRYIRVTPRKARMVIDLIRGKNAEEAITILKFTPRHAARVVQKVLKSAVANATQKDMGDVDALRVSRVFVDPGPSMKRVLPRAMGRANTILKRTSHITVVIGTESEKIKPLKSAQRSAALEGKPKPDNKKSVEKKKPSVTKGEGE</sequence>
<dbReference type="Pfam" id="PF00237">
    <property type="entry name" value="Ribosomal_L22"/>
    <property type="match status" value="1"/>
</dbReference>
<dbReference type="AlphaFoldDB" id="A0A3B1CTV5"/>
<dbReference type="HAMAP" id="MF_01331_B">
    <property type="entry name" value="Ribosomal_uL22_B"/>
    <property type="match status" value="1"/>
</dbReference>
<dbReference type="PANTHER" id="PTHR13501:SF8">
    <property type="entry name" value="LARGE RIBOSOMAL SUBUNIT PROTEIN UL22M"/>
    <property type="match status" value="1"/>
</dbReference>
<dbReference type="NCBIfam" id="TIGR01044">
    <property type="entry name" value="rplV_bact"/>
    <property type="match status" value="1"/>
</dbReference>
<dbReference type="InterPro" id="IPR047867">
    <property type="entry name" value="Ribosomal_uL22_bac/org-type"/>
</dbReference>
<dbReference type="GO" id="GO:0003735">
    <property type="term" value="F:structural constituent of ribosome"/>
    <property type="evidence" value="ECO:0007669"/>
    <property type="project" value="InterPro"/>
</dbReference>
<keyword evidence="2" id="KW-0699">rRNA-binding</keyword>
<dbReference type="CDD" id="cd00336">
    <property type="entry name" value="Ribosomal_L22"/>
    <property type="match status" value="1"/>
</dbReference>
<keyword evidence="3" id="KW-0694">RNA-binding</keyword>
<dbReference type="PROSITE" id="PS00464">
    <property type="entry name" value="RIBOSOMAL_L22"/>
    <property type="match status" value="1"/>
</dbReference>
<dbReference type="InterPro" id="IPR001063">
    <property type="entry name" value="Ribosomal_uL22"/>
</dbReference>
<gene>
    <name evidence="7" type="ORF">MNBD_NITROSPIRAE01-2251</name>
</gene>
<dbReference type="GO" id="GO:0019843">
    <property type="term" value="F:rRNA binding"/>
    <property type="evidence" value="ECO:0007669"/>
    <property type="project" value="UniProtKB-KW"/>
</dbReference>
<keyword evidence="5" id="KW-0687">Ribonucleoprotein</keyword>
<evidence type="ECO:0000313" key="7">
    <source>
        <dbReference type="EMBL" id="VAX27418.1"/>
    </source>
</evidence>
<reference evidence="7" key="1">
    <citation type="submission" date="2018-06" db="EMBL/GenBank/DDBJ databases">
        <authorList>
            <person name="Zhirakovskaya E."/>
        </authorList>
    </citation>
    <scope>NUCLEOTIDE SEQUENCE</scope>
</reference>
<keyword evidence="4 7" id="KW-0689">Ribosomal protein</keyword>
<organism evidence="7">
    <name type="scientific">hydrothermal vent metagenome</name>
    <dbReference type="NCBI Taxonomy" id="652676"/>
    <lineage>
        <taxon>unclassified sequences</taxon>
        <taxon>metagenomes</taxon>
        <taxon>ecological metagenomes</taxon>
    </lineage>
</organism>
<evidence type="ECO:0000256" key="5">
    <source>
        <dbReference type="ARBA" id="ARBA00023274"/>
    </source>
</evidence>
<dbReference type="PANTHER" id="PTHR13501">
    <property type="entry name" value="CHLOROPLAST 50S RIBOSOMAL PROTEIN L22-RELATED"/>
    <property type="match status" value="1"/>
</dbReference>
<dbReference type="EMBL" id="UOGF01000028">
    <property type="protein sequence ID" value="VAX27418.1"/>
    <property type="molecule type" value="Genomic_DNA"/>
</dbReference>
<dbReference type="SUPFAM" id="SSF54843">
    <property type="entry name" value="Ribosomal protein L22"/>
    <property type="match status" value="1"/>
</dbReference>
<dbReference type="Gene3D" id="3.90.470.10">
    <property type="entry name" value="Ribosomal protein L22/L17"/>
    <property type="match status" value="1"/>
</dbReference>
<comment type="similarity">
    <text evidence="1">Belongs to the universal ribosomal protein uL22 family.</text>
</comment>
<proteinExistence type="inferred from homology"/>
<dbReference type="InterPro" id="IPR036394">
    <property type="entry name" value="Ribosomal_uL22_sf"/>
</dbReference>
<dbReference type="InterPro" id="IPR018260">
    <property type="entry name" value="Ribosomal_uL22_CS"/>
</dbReference>
<dbReference type="GO" id="GO:0022625">
    <property type="term" value="C:cytosolic large ribosomal subunit"/>
    <property type="evidence" value="ECO:0007669"/>
    <property type="project" value="TreeGrafter"/>
</dbReference>
<name>A0A3B1CTV5_9ZZZZ</name>
<evidence type="ECO:0000256" key="3">
    <source>
        <dbReference type="ARBA" id="ARBA00022884"/>
    </source>
</evidence>
<dbReference type="GO" id="GO:0006412">
    <property type="term" value="P:translation"/>
    <property type="evidence" value="ECO:0007669"/>
    <property type="project" value="InterPro"/>
</dbReference>
<evidence type="ECO:0000256" key="1">
    <source>
        <dbReference type="ARBA" id="ARBA00009451"/>
    </source>
</evidence>
<evidence type="ECO:0000256" key="2">
    <source>
        <dbReference type="ARBA" id="ARBA00022730"/>
    </source>
</evidence>
<protein>
    <submittedName>
        <fullName evidence="7">LSU ribosomal protein L22p (L17e)</fullName>
    </submittedName>
</protein>
<feature type="region of interest" description="Disordered" evidence="6">
    <location>
        <begin position="121"/>
        <end position="158"/>
    </location>
</feature>